<dbReference type="RefSeq" id="WP_013608802.1">
    <property type="nucleotide sequence ID" value="NC_015155.1"/>
</dbReference>
<keyword evidence="1" id="KW-0812">Transmembrane</keyword>
<reference evidence="2 3" key="1">
    <citation type="journal article" date="2011" name="J. Bacteriol.">
        <title>Complete genome sequences of two hemotropic Mycoplasmas, Mycoplasma haemofelis strain Ohio2 and Mycoplasma suis strain Illinois.</title>
        <authorList>
            <person name="Messick J.B."/>
            <person name="Santos A.P."/>
            <person name="Guimaraes A.M."/>
        </authorList>
    </citation>
    <scope>NUCLEOTIDE SEQUENCE [LARGE SCALE GENOMIC DNA]</scope>
    <source>
        <strain evidence="2 3">Illinois</strain>
    </source>
</reference>
<keyword evidence="1" id="KW-0472">Membrane</keyword>
<feature type="transmembrane region" description="Helical" evidence="1">
    <location>
        <begin position="6"/>
        <end position="29"/>
    </location>
</feature>
<keyword evidence="3" id="KW-1185">Reference proteome</keyword>
<dbReference type="EMBL" id="CP002525">
    <property type="protein sequence ID" value="ADX97653.1"/>
    <property type="molecule type" value="Genomic_DNA"/>
</dbReference>
<accession>F0QQ83</accession>
<dbReference type="STRING" id="768700.MSU_0109"/>
<dbReference type="KEGG" id="mss:MSU_0109"/>
<dbReference type="AlphaFoldDB" id="F0QQ83"/>
<evidence type="ECO:0000313" key="3">
    <source>
        <dbReference type="Proteomes" id="UP000007484"/>
    </source>
</evidence>
<sequence>MGTSTLAKIAIAIFSLGGVSGGYGLINYLRKNDEEIFPKSIGEFIYKQQEEGDKFMCSQLLSEEFPIWYALNDENKCQKLKEKWWTNSSDSKQLKGLVRADSDKLGYALYSLFSLSFPISNFSQVEEQFKNEVQVGKMKCKSDGNSWNGKTIVKCY</sequence>
<evidence type="ECO:0000313" key="2">
    <source>
        <dbReference type="EMBL" id="ADX97653.1"/>
    </source>
</evidence>
<keyword evidence="1" id="KW-1133">Transmembrane helix</keyword>
<evidence type="ECO:0000256" key="1">
    <source>
        <dbReference type="SAM" id="Phobius"/>
    </source>
</evidence>
<protein>
    <submittedName>
        <fullName evidence="2">Uncharacterized protein</fullName>
    </submittedName>
</protein>
<gene>
    <name evidence="2" type="ordered locus">MSU_0109</name>
</gene>
<organism evidence="2 3">
    <name type="scientific">Mycoplasma suis (strain Illinois)</name>
    <dbReference type="NCBI Taxonomy" id="768700"/>
    <lineage>
        <taxon>Bacteria</taxon>
        <taxon>Bacillati</taxon>
        <taxon>Mycoplasmatota</taxon>
        <taxon>Mollicutes</taxon>
        <taxon>Mycoplasmataceae</taxon>
        <taxon>Mycoplasma</taxon>
    </lineage>
</organism>
<dbReference type="Proteomes" id="UP000007484">
    <property type="component" value="Chromosome"/>
</dbReference>
<name>F0QQ83_MYCSL</name>
<proteinExistence type="predicted"/>
<dbReference type="HOGENOM" id="CLU_1684641_0_0_14"/>